<gene>
    <name evidence="2" type="ORF">MNBD_GAMMA20-11</name>
</gene>
<protein>
    <submittedName>
        <fullName evidence="2">Heat shock protein, Hsp20 family</fullName>
    </submittedName>
</protein>
<evidence type="ECO:0000259" key="1">
    <source>
        <dbReference type="PROSITE" id="PS01031"/>
    </source>
</evidence>
<dbReference type="CDD" id="cd06464">
    <property type="entry name" value="ACD_sHsps-like"/>
    <property type="match status" value="1"/>
</dbReference>
<dbReference type="InterPro" id="IPR002068">
    <property type="entry name" value="A-crystallin/Hsp20_dom"/>
</dbReference>
<reference evidence="2" key="1">
    <citation type="submission" date="2018-06" db="EMBL/GenBank/DDBJ databases">
        <authorList>
            <person name="Zhirakovskaya E."/>
        </authorList>
    </citation>
    <scope>NUCLEOTIDE SEQUENCE</scope>
</reference>
<keyword evidence="2" id="KW-0346">Stress response</keyword>
<dbReference type="AlphaFoldDB" id="A0A3B0ZSV9"/>
<proteinExistence type="predicted"/>
<accession>A0A3B0ZSV9</accession>
<dbReference type="SUPFAM" id="SSF49764">
    <property type="entry name" value="HSP20-like chaperones"/>
    <property type="match status" value="1"/>
</dbReference>
<evidence type="ECO:0000313" key="2">
    <source>
        <dbReference type="EMBL" id="VAW96625.1"/>
    </source>
</evidence>
<name>A0A3B0ZSV9_9ZZZZ</name>
<dbReference type="InterPro" id="IPR031107">
    <property type="entry name" value="Small_HSP"/>
</dbReference>
<dbReference type="EMBL" id="UOFU01000103">
    <property type="protein sequence ID" value="VAW96625.1"/>
    <property type="molecule type" value="Genomic_DNA"/>
</dbReference>
<organism evidence="2">
    <name type="scientific">hydrothermal vent metagenome</name>
    <dbReference type="NCBI Taxonomy" id="652676"/>
    <lineage>
        <taxon>unclassified sequences</taxon>
        <taxon>metagenomes</taxon>
        <taxon>ecological metagenomes</taxon>
    </lineage>
</organism>
<feature type="domain" description="SHSP" evidence="1">
    <location>
        <begin position="36"/>
        <end position="147"/>
    </location>
</feature>
<dbReference type="PROSITE" id="PS01031">
    <property type="entry name" value="SHSP"/>
    <property type="match status" value="1"/>
</dbReference>
<dbReference type="Pfam" id="PF00011">
    <property type="entry name" value="HSP20"/>
    <property type="match status" value="1"/>
</dbReference>
<dbReference type="InterPro" id="IPR008978">
    <property type="entry name" value="HSP20-like_chaperone"/>
</dbReference>
<sequence>MTLVRYEPWNVLQQLQREMNSLFDNRLPAEGENGNVATSDWAPAVDIKEEDDRFLVLADIPGVDPEDIEVNMENGILSIKGERKSEHREEKEGYKRIERAYGSFHRRFTLPESADPEGIKAKSRHGSLEIVIPKREAVQPRRISVES</sequence>
<dbReference type="PANTHER" id="PTHR11527">
    <property type="entry name" value="HEAT-SHOCK PROTEIN 20 FAMILY MEMBER"/>
    <property type="match status" value="1"/>
</dbReference>
<dbReference type="Gene3D" id="2.60.40.790">
    <property type="match status" value="1"/>
</dbReference>